<comment type="caution">
    <text evidence="3">The sequence shown here is derived from an EMBL/GenBank/DDBJ whole genome shotgun (WGS) entry which is preliminary data.</text>
</comment>
<feature type="domain" description="Methyltransferase type 11" evidence="2">
    <location>
        <begin position="87"/>
        <end position="130"/>
    </location>
</feature>
<keyword evidence="3" id="KW-0808">Transferase</keyword>
<evidence type="ECO:0000259" key="2">
    <source>
        <dbReference type="Pfam" id="PF08241"/>
    </source>
</evidence>
<sequence>MFNDAVDLRDFYDSPLGHLARRMIRRQVRGLWSDLRGQSLLGLGFATPYLRPFRGEAERVLSFMPAQQGVLHWPPEGPNLSALVDEGELPLEDASVDRIIVVHALEGTEQRAAMMSELWRVLAANGRILFVVPNRRGLWARFDHTPFGHGQPYTVGQLSRMLRDSRFTPTRTVNSVYTPPYVSGLLIRSAPAIERIGDRWFNTFAGVVMIEAQKQVYAIRRDRKRVLARARDLIASPRPTPAPAPRSLYLETACPTTFTDRLPKTHQTPGGDPACTLSP</sequence>
<dbReference type="GO" id="GO:0008757">
    <property type="term" value="F:S-adenosylmethionine-dependent methyltransferase activity"/>
    <property type="evidence" value="ECO:0007669"/>
    <property type="project" value="InterPro"/>
</dbReference>
<dbReference type="OrthoDB" id="9800231at2"/>
<dbReference type="SUPFAM" id="SSF53335">
    <property type="entry name" value="S-adenosyl-L-methionine-dependent methyltransferases"/>
    <property type="match status" value="1"/>
</dbReference>
<keyword evidence="3" id="KW-0489">Methyltransferase</keyword>
<name>A0A8G2EW34_9PROT</name>
<reference evidence="3 4" key="1">
    <citation type="submission" date="2016-10" db="EMBL/GenBank/DDBJ databases">
        <authorList>
            <person name="Varghese N."/>
            <person name="Submissions S."/>
        </authorList>
    </citation>
    <scope>NUCLEOTIDE SEQUENCE [LARGE SCALE GENOMIC DNA]</scope>
    <source>
        <strain evidence="3 4">DSM 18839</strain>
    </source>
</reference>
<organism evidence="3 4">
    <name type="scientific">Thalassobaculum litoreum DSM 18839</name>
    <dbReference type="NCBI Taxonomy" id="1123362"/>
    <lineage>
        <taxon>Bacteria</taxon>
        <taxon>Pseudomonadati</taxon>
        <taxon>Pseudomonadota</taxon>
        <taxon>Alphaproteobacteria</taxon>
        <taxon>Rhodospirillales</taxon>
        <taxon>Thalassobaculaceae</taxon>
        <taxon>Thalassobaculum</taxon>
    </lineage>
</organism>
<dbReference type="Pfam" id="PF08241">
    <property type="entry name" value="Methyltransf_11"/>
    <property type="match status" value="1"/>
</dbReference>
<evidence type="ECO:0000256" key="1">
    <source>
        <dbReference type="SAM" id="MobiDB-lite"/>
    </source>
</evidence>
<dbReference type="InterPro" id="IPR029063">
    <property type="entry name" value="SAM-dependent_MTases_sf"/>
</dbReference>
<feature type="region of interest" description="Disordered" evidence="1">
    <location>
        <begin position="259"/>
        <end position="279"/>
    </location>
</feature>
<dbReference type="InterPro" id="IPR013216">
    <property type="entry name" value="Methyltransf_11"/>
</dbReference>
<gene>
    <name evidence="3" type="ORF">SAMN05660686_03388</name>
</gene>
<evidence type="ECO:0000313" key="4">
    <source>
        <dbReference type="Proteomes" id="UP000198615"/>
    </source>
</evidence>
<evidence type="ECO:0000313" key="3">
    <source>
        <dbReference type="EMBL" id="SDG10575.1"/>
    </source>
</evidence>
<dbReference type="Gene3D" id="3.40.50.150">
    <property type="entry name" value="Vaccinia Virus protein VP39"/>
    <property type="match status" value="1"/>
</dbReference>
<dbReference type="Proteomes" id="UP000198615">
    <property type="component" value="Unassembled WGS sequence"/>
</dbReference>
<proteinExistence type="predicted"/>
<dbReference type="EMBL" id="FNBW01000010">
    <property type="protein sequence ID" value="SDG10575.1"/>
    <property type="molecule type" value="Genomic_DNA"/>
</dbReference>
<protein>
    <submittedName>
        <fullName evidence="3">Methyltransferase domain-containing protein</fullName>
    </submittedName>
</protein>
<dbReference type="GO" id="GO:0032259">
    <property type="term" value="P:methylation"/>
    <property type="evidence" value="ECO:0007669"/>
    <property type="project" value="UniProtKB-KW"/>
</dbReference>
<keyword evidence="4" id="KW-1185">Reference proteome</keyword>
<accession>A0A8G2EW34</accession>
<dbReference type="AlphaFoldDB" id="A0A8G2EW34"/>
<dbReference type="RefSeq" id="WP_093152039.1">
    <property type="nucleotide sequence ID" value="NZ_FNBW01000010.1"/>
</dbReference>